<dbReference type="Proteomes" id="UP000005275">
    <property type="component" value="Chromosome"/>
</dbReference>
<evidence type="ECO:0000313" key="1">
    <source>
        <dbReference type="EMBL" id="AHF05441.1"/>
    </source>
</evidence>
<dbReference type="KEGG" id="mpur:MARPU_06385"/>
<dbReference type="HOGENOM" id="CLU_3292178_0_0_6"/>
<dbReference type="STRING" id="765910.MARPU_06385"/>
<dbReference type="EMBL" id="CP007031">
    <property type="protein sequence ID" value="AHF05441.1"/>
    <property type="molecule type" value="Genomic_DNA"/>
</dbReference>
<accession>W0E8Q3</accession>
<organism evidence="1 2">
    <name type="scientific">Marichromatium purpuratum 984</name>
    <dbReference type="NCBI Taxonomy" id="765910"/>
    <lineage>
        <taxon>Bacteria</taxon>
        <taxon>Pseudomonadati</taxon>
        <taxon>Pseudomonadota</taxon>
        <taxon>Gammaproteobacteria</taxon>
        <taxon>Chromatiales</taxon>
        <taxon>Chromatiaceae</taxon>
        <taxon>Marichromatium</taxon>
    </lineage>
</organism>
<protein>
    <submittedName>
        <fullName evidence="1">Uncharacterized protein</fullName>
    </submittedName>
</protein>
<reference evidence="1 2" key="1">
    <citation type="submission" date="2013-12" db="EMBL/GenBank/DDBJ databases">
        <authorList>
            <consortium name="DOE Joint Genome Institute"/>
            <person name="Bryant D.A."/>
            <person name="Huntemann M."/>
            <person name="Han J."/>
            <person name="Chen A."/>
            <person name="Kyrpides N."/>
            <person name="Mavromatis K."/>
            <person name="Markowitz V."/>
            <person name="Palaniappan K."/>
            <person name="Ivanova N."/>
            <person name="Schaumberg A."/>
            <person name="Pati A."/>
            <person name="Liolios K."/>
            <person name="Nordberg H.P."/>
            <person name="Cantor M.N."/>
            <person name="Hua S.X."/>
            <person name="Woyke T."/>
        </authorList>
    </citation>
    <scope>NUCLEOTIDE SEQUENCE [LARGE SCALE GENOMIC DNA]</scope>
    <source>
        <strain evidence="1 2">984</strain>
    </source>
</reference>
<proteinExistence type="predicted"/>
<keyword evidence="2" id="KW-1185">Reference proteome</keyword>
<gene>
    <name evidence="1" type="ORF">MARPU_06385</name>
</gene>
<sequence length="40" mass="4512">MSPESLSCDETMTQSHSILVEIWIALSRGCRGNLMCQRLD</sequence>
<dbReference type="AlphaFoldDB" id="W0E8Q3"/>
<evidence type="ECO:0000313" key="2">
    <source>
        <dbReference type="Proteomes" id="UP000005275"/>
    </source>
</evidence>
<name>W0E8Q3_MARPU</name>